<dbReference type="Proteomes" id="UP000215914">
    <property type="component" value="Unassembled WGS sequence"/>
</dbReference>
<comment type="caution">
    <text evidence="1">The sequence shown here is derived from an EMBL/GenBank/DDBJ whole genome shotgun (WGS) entry which is preliminary data.</text>
</comment>
<sequence length="75" mass="8657">MRLKLHCSRRKCGRPWHPCEIQNQERIPDITVCRVDDLRDDKQFLTDHPGAVPITMAQGEELKKLIGVPAYIECS</sequence>
<name>A0A9K3JWC0_HELAN</name>
<dbReference type="EMBL" id="MNCJ02000316">
    <property type="protein sequence ID" value="KAF5821787.1"/>
    <property type="molecule type" value="Genomic_DNA"/>
</dbReference>
<dbReference type="Gramene" id="mRNA:HanXRQr2_Chr01g0018781">
    <property type="protein sequence ID" value="mRNA:HanXRQr2_Chr01g0018781"/>
    <property type="gene ID" value="HanXRQr2_Chr01g0018781"/>
</dbReference>
<keyword evidence="2" id="KW-1185">Reference proteome</keyword>
<proteinExistence type="predicted"/>
<dbReference type="AlphaFoldDB" id="A0A9K3JWC0"/>
<protein>
    <submittedName>
        <fullName evidence="1">Uncharacterized protein</fullName>
    </submittedName>
</protein>
<reference evidence="1" key="1">
    <citation type="journal article" date="2017" name="Nature">
        <title>The sunflower genome provides insights into oil metabolism, flowering and Asterid evolution.</title>
        <authorList>
            <person name="Badouin H."/>
            <person name="Gouzy J."/>
            <person name="Grassa C.J."/>
            <person name="Murat F."/>
            <person name="Staton S.E."/>
            <person name="Cottret L."/>
            <person name="Lelandais-Briere C."/>
            <person name="Owens G.L."/>
            <person name="Carrere S."/>
            <person name="Mayjonade B."/>
            <person name="Legrand L."/>
            <person name="Gill N."/>
            <person name="Kane N.C."/>
            <person name="Bowers J.E."/>
            <person name="Hubner S."/>
            <person name="Bellec A."/>
            <person name="Berard A."/>
            <person name="Berges H."/>
            <person name="Blanchet N."/>
            <person name="Boniface M.C."/>
            <person name="Brunel D."/>
            <person name="Catrice O."/>
            <person name="Chaidir N."/>
            <person name="Claudel C."/>
            <person name="Donnadieu C."/>
            <person name="Faraut T."/>
            <person name="Fievet G."/>
            <person name="Helmstetter N."/>
            <person name="King M."/>
            <person name="Knapp S.J."/>
            <person name="Lai Z."/>
            <person name="Le Paslier M.C."/>
            <person name="Lippi Y."/>
            <person name="Lorenzon L."/>
            <person name="Mandel J.R."/>
            <person name="Marage G."/>
            <person name="Marchand G."/>
            <person name="Marquand E."/>
            <person name="Bret-Mestries E."/>
            <person name="Morien E."/>
            <person name="Nambeesan S."/>
            <person name="Nguyen T."/>
            <person name="Pegot-Espagnet P."/>
            <person name="Pouilly N."/>
            <person name="Raftis F."/>
            <person name="Sallet E."/>
            <person name="Schiex T."/>
            <person name="Thomas J."/>
            <person name="Vandecasteele C."/>
            <person name="Vares D."/>
            <person name="Vear F."/>
            <person name="Vautrin S."/>
            <person name="Crespi M."/>
            <person name="Mangin B."/>
            <person name="Burke J.M."/>
            <person name="Salse J."/>
            <person name="Munos S."/>
            <person name="Vincourt P."/>
            <person name="Rieseberg L.H."/>
            <person name="Langlade N.B."/>
        </authorList>
    </citation>
    <scope>NUCLEOTIDE SEQUENCE</scope>
    <source>
        <tissue evidence="1">Leaves</tissue>
    </source>
</reference>
<dbReference type="InterPro" id="IPR027417">
    <property type="entry name" value="P-loop_NTPase"/>
</dbReference>
<evidence type="ECO:0000313" key="2">
    <source>
        <dbReference type="Proteomes" id="UP000215914"/>
    </source>
</evidence>
<accession>A0A9K3JWC0</accession>
<reference evidence="1" key="2">
    <citation type="submission" date="2020-06" db="EMBL/GenBank/DDBJ databases">
        <title>Helianthus annuus Genome sequencing and assembly Release 2.</title>
        <authorList>
            <person name="Gouzy J."/>
            <person name="Langlade N."/>
            <person name="Munos S."/>
        </authorList>
    </citation>
    <scope>NUCLEOTIDE SEQUENCE</scope>
    <source>
        <tissue evidence="1">Leaves</tissue>
    </source>
</reference>
<gene>
    <name evidence="1" type="ORF">HanXRQr2_Chr01g0018781</name>
</gene>
<organism evidence="1 2">
    <name type="scientific">Helianthus annuus</name>
    <name type="common">Common sunflower</name>
    <dbReference type="NCBI Taxonomy" id="4232"/>
    <lineage>
        <taxon>Eukaryota</taxon>
        <taxon>Viridiplantae</taxon>
        <taxon>Streptophyta</taxon>
        <taxon>Embryophyta</taxon>
        <taxon>Tracheophyta</taxon>
        <taxon>Spermatophyta</taxon>
        <taxon>Magnoliopsida</taxon>
        <taxon>eudicotyledons</taxon>
        <taxon>Gunneridae</taxon>
        <taxon>Pentapetalae</taxon>
        <taxon>asterids</taxon>
        <taxon>campanulids</taxon>
        <taxon>Asterales</taxon>
        <taxon>Asteraceae</taxon>
        <taxon>Asteroideae</taxon>
        <taxon>Heliantheae alliance</taxon>
        <taxon>Heliantheae</taxon>
        <taxon>Helianthus</taxon>
    </lineage>
</organism>
<dbReference type="Gene3D" id="3.40.50.300">
    <property type="entry name" value="P-loop containing nucleotide triphosphate hydrolases"/>
    <property type="match status" value="1"/>
</dbReference>
<evidence type="ECO:0000313" key="1">
    <source>
        <dbReference type="EMBL" id="KAF5821787.1"/>
    </source>
</evidence>